<dbReference type="Gene3D" id="3.50.4.10">
    <property type="entry name" value="Hepatocyte Growth Factor"/>
    <property type="match status" value="1"/>
</dbReference>
<feature type="non-terminal residue" evidence="2">
    <location>
        <position position="1"/>
    </location>
</feature>
<evidence type="ECO:0000313" key="2">
    <source>
        <dbReference type="EMBL" id="CAK0865977.1"/>
    </source>
</evidence>
<keyword evidence="3" id="KW-1185">Reference proteome</keyword>
<dbReference type="EMBL" id="CAUYUJ010016504">
    <property type="protein sequence ID" value="CAK0865977.1"/>
    <property type="molecule type" value="Genomic_DNA"/>
</dbReference>
<accession>A0ABN9V0G5</accession>
<reference evidence="2" key="1">
    <citation type="submission" date="2023-10" db="EMBL/GenBank/DDBJ databases">
        <authorList>
            <person name="Chen Y."/>
            <person name="Shah S."/>
            <person name="Dougan E. K."/>
            <person name="Thang M."/>
            <person name="Chan C."/>
        </authorList>
    </citation>
    <scope>NUCLEOTIDE SEQUENCE [LARGE SCALE GENOMIC DNA]</scope>
</reference>
<evidence type="ECO:0000259" key="1">
    <source>
        <dbReference type="PROSITE" id="PS50948"/>
    </source>
</evidence>
<feature type="domain" description="Apple" evidence="1">
    <location>
        <begin position="51"/>
        <end position="123"/>
    </location>
</feature>
<sequence length="154" mass="16528">VCGGRLRVPGPAPPELFLERSPPRLPLWSPAAASGGGSYATRPQESSERTCTTVVGRDILGDALGSAMVGQTAEGCRGHCLEESSCGCYSFDPSRNGTCWLKRKPCNELLVWTETEDMTSGSCRDMRPKVCTRVKGKDVNSDLLIIGRGADEVH</sequence>
<evidence type="ECO:0000313" key="3">
    <source>
        <dbReference type="Proteomes" id="UP001189429"/>
    </source>
</evidence>
<organism evidence="2 3">
    <name type="scientific">Prorocentrum cordatum</name>
    <dbReference type="NCBI Taxonomy" id="2364126"/>
    <lineage>
        <taxon>Eukaryota</taxon>
        <taxon>Sar</taxon>
        <taxon>Alveolata</taxon>
        <taxon>Dinophyceae</taxon>
        <taxon>Prorocentrales</taxon>
        <taxon>Prorocentraceae</taxon>
        <taxon>Prorocentrum</taxon>
    </lineage>
</organism>
<dbReference type="InterPro" id="IPR003609">
    <property type="entry name" value="Pan_app"/>
</dbReference>
<proteinExistence type="predicted"/>
<dbReference type="Proteomes" id="UP001189429">
    <property type="component" value="Unassembled WGS sequence"/>
</dbReference>
<comment type="caution">
    <text evidence="2">The sequence shown here is derived from an EMBL/GenBank/DDBJ whole genome shotgun (WGS) entry which is preliminary data.</text>
</comment>
<gene>
    <name evidence="2" type="ORF">PCOR1329_LOCUS53350</name>
</gene>
<name>A0ABN9V0G5_9DINO</name>
<protein>
    <recommendedName>
        <fullName evidence="1">Apple domain-containing protein</fullName>
    </recommendedName>
</protein>
<dbReference type="PROSITE" id="PS50948">
    <property type="entry name" value="PAN"/>
    <property type="match status" value="1"/>
</dbReference>